<dbReference type="EMBL" id="FMTS01000001">
    <property type="protein sequence ID" value="SCW42884.1"/>
    <property type="molecule type" value="Genomic_DNA"/>
</dbReference>
<proteinExistence type="predicted"/>
<sequence>MSKINANRNLGRELATAVITFHETVARRLNMSAAESRCLGVLNDLEVATPGQLAQATGLTTGAITGIVDRLEKAGYARREANPDDRRSLLVRIRQPEKIGEILGPIYGSLSAAMKQMSGEYTPEQLEIIDRYLTQTIEVLKGETEKLKNR</sequence>
<dbReference type="InterPro" id="IPR039422">
    <property type="entry name" value="MarR/SlyA-like"/>
</dbReference>
<dbReference type="PRINTS" id="PR00598">
    <property type="entry name" value="HTHMARR"/>
</dbReference>
<dbReference type="SUPFAM" id="SSF46785">
    <property type="entry name" value="Winged helix' DNA-binding domain"/>
    <property type="match status" value="1"/>
</dbReference>
<dbReference type="Pfam" id="PF12802">
    <property type="entry name" value="MarR_2"/>
    <property type="match status" value="1"/>
</dbReference>
<dbReference type="STRING" id="260084.SAMN02927928_1158"/>
<protein>
    <submittedName>
        <fullName evidence="2">DNA-binding transcriptional regulator, MarR family</fullName>
    </submittedName>
</protein>
<dbReference type="OrthoDB" id="32523at2"/>
<reference evidence="3" key="1">
    <citation type="submission" date="2016-10" db="EMBL/GenBank/DDBJ databases">
        <authorList>
            <person name="Varghese N."/>
            <person name="Submissions S."/>
        </authorList>
    </citation>
    <scope>NUCLEOTIDE SEQUENCE [LARGE SCALE GENOMIC DNA]</scope>
    <source>
        <strain evidence="3">CGMCC 1.3431</strain>
    </source>
</reference>
<dbReference type="GO" id="GO:0003700">
    <property type="term" value="F:DNA-binding transcription factor activity"/>
    <property type="evidence" value="ECO:0007669"/>
    <property type="project" value="InterPro"/>
</dbReference>
<gene>
    <name evidence="2" type="ORF">SAMN02927928_1158</name>
</gene>
<keyword evidence="3" id="KW-1185">Reference proteome</keyword>
<evidence type="ECO:0000313" key="2">
    <source>
        <dbReference type="EMBL" id="SCW42884.1"/>
    </source>
</evidence>
<dbReference type="PANTHER" id="PTHR33164">
    <property type="entry name" value="TRANSCRIPTIONAL REGULATOR, MARR FAMILY"/>
    <property type="match status" value="1"/>
</dbReference>
<dbReference type="AlphaFoldDB" id="A0A1G4QE57"/>
<dbReference type="Proteomes" id="UP000199150">
    <property type="component" value="Unassembled WGS sequence"/>
</dbReference>
<dbReference type="SMART" id="SM00347">
    <property type="entry name" value="HTH_MARR"/>
    <property type="match status" value="1"/>
</dbReference>
<feature type="domain" description="HTH marR-type" evidence="1">
    <location>
        <begin position="7"/>
        <end position="138"/>
    </location>
</feature>
<dbReference type="GO" id="GO:0003677">
    <property type="term" value="F:DNA binding"/>
    <property type="evidence" value="ECO:0007669"/>
    <property type="project" value="UniProtKB-KW"/>
</dbReference>
<dbReference type="InterPro" id="IPR000835">
    <property type="entry name" value="HTH_MarR-typ"/>
</dbReference>
<organism evidence="2 3">
    <name type="scientific">Asticcacaulis taihuensis</name>
    <dbReference type="NCBI Taxonomy" id="260084"/>
    <lineage>
        <taxon>Bacteria</taxon>
        <taxon>Pseudomonadati</taxon>
        <taxon>Pseudomonadota</taxon>
        <taxon>Alphaproteobacteria</taxon>
        <taxon>Caulobacterales</taxon>
        <taxon>Caulobacteraceae</taxon>
        <taxon>Asticcacaulis</taxon>
    </lineage>
</organism>
<name>A0A1G4QE57_9CAUL</name>
<dbReference type="RefSeq" id="WP_090644734.1">
    <property type="nucleotide sequence ID" value="NZ_CBCRYE010000001.1"/>
</dbReference>
<dbReference type="InterPro" id="IPR036390">
    <property type="entry name" value="WH_DNA-bd_sf"/>
</dbReference>
<dbReference type="PROSITE" id="PS50995">
    <property type="entry name" value="HTH_MARR_2"/>
    <property type="match status" value="1"/>
</dbReference>
<evidence type="ECO:0000313" key="3">
    <source>
        <dbReference type="Proteomes" id="UP000199150"/>
    </source>
</evidence>
<keyword evidence="2" id="KW-0238">DNA-binding</keyword>
<dbReference type="PANTHER" id="PTHR33164:SF106">
    <property type="entry name" value="TRANSCRIPTIONAL REGULATORY PROTEIN"/>
    <property type="match status" value="1"/>
</dbReference>
<dbReference type="GO" id="GO:0006950">
    <property type="term" value="P:response to stress"/>
    <property type="evidence" value="ECO:0007669"/>
    <property type="project" value="TreeGrafter"/>
</dbReference>
<dbReference type="Gene3D" id="1.10.10.10">
    <property type="entry name" value="Winged helix-like DNA-binding domain superfamily/Winged helix DNA-binding domain"/>
    <property type="match status" value="1"/>
</dbReference>
<dbReference type="InterPro" id="IPR036388">
    <property type="entry name" value="WH-like_DNA-bd_sf"/>
</dbReference>
<evidence type="ECO:0000259" key="1">
    <source>
        <dbReference type="PROSITE" id="PS50995"/>
    </source>
</evidence>
<accession>A0A1G4QE57</accession>